<dbReference type="SUPFAM" id="SSF56436">
    <property type="entry name" value="C-type lectin-like"/>
    <property type="match status" value="1"/>
</dbReference>
<dbReference type="InterPro" id="IPR050111">
    <property type="entry name" value="C-type_lectin/snaclec_domain"/>
</dbReference>
<protein>
    <submittedName>
        <fullName evidence="5">Ladderlectin-like</fullName>
    </submittedName>
    <submittedName>
        <fullName evidence="4">Type-2 ice-structuring protein</fullName>
    </submittedName>
</protein>
<keyword evidence="1" id="KW-1015">Disulfide bond</keyword>
<sequence length="169" mass="18807">MKLLAVCVLVFSVMAQTRADPIPDDGSTDPEVVVVHESSCPTGWTLINNRCFHYVARTMTWAGAERHCLSMGANLASVHDTSEYHQVQSVITTASYGSGTTWIGGTNAQELAIWLWSDGRPFIYTNWCHGQPDNTAGRQRCLLMNFSDEKCWDDDTCSVHFPFICAKKV</sequence>
<feature type="domain" description="C-type lectin" evidence="3">
    <location>
        <begin position="47"/>
        <end position="166"/>
    </location>
</feature>
<organism evidence="4">
    <name type="scientific">Fundulus heteroclitus</name>
    <name type="common">Killifish</name>
    <name type="synonym">Mummichog</name>
    <dbReference type="NCBI Taxonomy" id="8078"/>
    <lineage>
        <taxon>Eukaryota</taxon>
        <taxon>Metazoa</taxon>
        <taxon>Chordata</taxon>
        <taxon>Craniata</taxon>
        <taxon>Vertebrata</taxon>
        <taxon>Euteleostomi</taxon>
        <taxon>Actinopterygii</taxon>
        <taxon>Neopterygii</taxon>
        <taxon>Teleostei</taxon>
        <taxon>Neoteleostei</taxon>
        <taxon>Acanthomorphata</taxon>
        <taxon>Ovalentaria</taxon>
        <taxon>Atherinomorphae</taxon>
        <taxon>Cyprinodontiformes</taxon>
        <taxon>Fundulidae</taxon>
        <taxon>Fundulus</taxon>
    </lineage>
</organism>
<dbReference type="PRINTS" id="PR00356">
    <property type="entry name" value="ANTIFREEZEII"/>
</dbReference>
<accession>A0A147ALG9</accession>
<dbReference type="InterPro" id="IPR016187">
    <property type="entry name" value="CTDL_fold"/>
</dbReference>
<name>A0A147ALG9_FUNHE</name>
<dbReference type="OrthoDB" id="441660at2759"/>
<feature type="chain" id="PRO_5044549145" evidence="2">
    <location>
        <begin position="20"/>
        <end position="169"/>
    </location>
</feature>
<dbReference type="Gene3D" id="3.10.100.10">
    <property type="entry name" value="Mannose-Binding Protein A, subunit A"/>
    <property type="match status" value="1"/>
</dbReference>
<evidence type="ECO:0000313" key="5">
    <source>
        <dbReference type="Ensembl" id="ENSFHEP00000000717.1"/>
    </source>
</evidence>
<dbReference type="AlphaFoldDB" id="A0A147ALG9"/>
<dbReference type="Ensembl" id="ENSFHET00000015063.1">
    <property type="protein sequence ID" value="ENSFHEP00000000718.1"/>
    <property type="gene ID" value="ENSFHEG00000001447.1"/>
</dbReference>
<reference evidence="5" key="2">
    <citation type="submission" date="2025-05" db="UniProtKB">
        <authorList>
            <consortium name="Ensembl"/>
        </authorList>
    </citation>
    <scope>IDENTIFICATION</scope>
</reference>
<dbReference type="PROSITE" id="PS50041">
    <property type="entry name" value="C_TYPE_LECTIN_2"/>
    <property type="match status" value="1"/>
</dbReference>
<dbReference type="GeneTree" id="ENSGT00940000161814"/>
<evidence type="ECO:0000313" key="6">
    <source>
        <dbReference type="Proteomes" id="UP000265000"/>
    </source>
</evidence>
<dbReference type="Proteomes" id="UP000265000">
    <property type="component" value="Unplaced"/>
</dbReference>
<dbReference type="EMBL" id="GCES01007046">
    <property type="protein sequence ID" value="JAR79277.1"/>
    <property type="molecule type" value="Transcribed_RNA"/>
</dbReference>
<keyword evidence="6" id="KW-1185">Reference proteome</keyword>
<feature type="signal peptide" evidence="2">
    <location>
        <begin position="1"/>
        <end position="19"/>
    </location>
</feature>
<dbReference type="InterPro" id="IPR016186">
    <property type="entry name" value="C-type_lectin-like/link_sf"/>
</dbReference>
<dbReference type="GeneID" id="105921914"/>
<evidence type="ECO:0000256" key="1">
    <source>
        <dbReference type="ARBA" id="ARBA00023157"/>
    </source>
</evidence>
<evidence type="ECO:0000313" key="4">
    <source>
        <dbReference type="EMBL" id="JAR79277.1"/>
    </source>
</evidence>
<dbReference type="SMART" id="SM00034">
    <property type="entry name" value="CLECT"/>
    <property type="match status" value="1"/>
</dbReference>
<dbReference type="Pfam" id="PF00059">
    <property type="entry name" value="Lectin_C"/>
    <property type="match status" value="1"/>
</dbReference>
<evidence type="ECO:0000256" key="2">
    <source>
        <dbReference type="SAM" id="SignalP"/>
    </source>
</evidence>
<dbReference type="PROSITE" id="PS00615">
    <property type="entry name" value="C_TYPE_LECTIN_1"/>
    <property type="match status" value="1"/>
</dbReference>
<dbReference type="CDD" id="cd00037">
    <property type="entry name" value="CLECT"/>
    <property type="match status" value="1"/>
</dbReference>
<dbReference type="InterPro" id="IPR002353">
    <property type="entry name" value="AntifreezeII"/>
</dbReference>
<dbReference type="PANTHER" id="PTHR22803">
    <property type="entry name" value="MANNOSE, PHOSPHOLIPASE, LECTIN RECEPTOR RELATED"/>
    <property type="match status" value="1"/>
</dbReference>
<evidence type="ECO:0000259" key="3">
    <source>
        <dbReference type="PROSITE" id="PS50041"/>
    </source>
</evidence>
<keyword evidence="2" id="KW-0732">Signal</keyword>
<reference evidence="4" key="1">
    <citation type="submission" date="2015-01" db="EMBL/GenBank/DDBJ databases">
        <title>EvidentialGene: Evidence-directed Construction of Complete mRNA Transcriptomes without Genomes.</title>
        <authorList>
            <person name="Gilbert D.G."/>
        </authorList>
    </citation>
    <scope>NUCLEOTIDE SEQUENCE</scope>
</reference>
<proteinExistence type="predicted"/>
<dbReference type="InterPro" id="IPR018378">
    <property type="entry name" value="C-type_lectin_CS"/>
</dbReference>
<dbReference type="Ensembl" id="ENSFHET00000015066.1">
    <property type="protein sequence ID" value="ENSFHEP00000000717.1"/>
    <property type="gene ID" value="ENSFHEG00000001447.1"/>
</dbReference>
<dbReference type="InterPro" id="IPR001304">
    <property type="entry name" value="C-type_lectin-like"/>
</dbReference>